<dbReference type="AlphaFoldDB" id="K0UEP7"/>
<feature type="domain" description="FAD-binding FR-type" evidence="9">
    <location>
        <begin position="1"/>
        <end position="100"/>
    </location>
</feature>
<dbReference type="PRINTS" id="PR00409">
    <property type="entry name" value="PHDIOXRDTASE"/>
</dbReference>
<dbReference type="SUPFAM" id="SSF63380">
    <property type="entry name" value="Riboflavin synthase domain-like"/>
    <property type="match status" value="1"/>
</dbReference>
<evidence type="ECO:0000256" key="3">
    <source>
        <dbReference type="ARBA" id="ARBA00022714"/>
    </source>
</evidence>
<dbReference type="GO" id="GO:0051537">
    <property type="term" value="F:2 iron, 2 sulfur cluster binding"/>
    <property type="evidence" value="ECO:0007669"/>
    <property type="project" value="UniProtKB-KW"/>
</dbReference>
<dbReference type="SUPFAM" id="SSF52343">
    <property type="entry name" value="Ferredoxin reductase-like, C-terminal NADP-linked domain"/>
    <property type="match status" value="1"/>
</dbReference>
<dbReference type="InterPro" id="IPR006058">
    <property type="entry name" value="2Fe2S_fd_BS"/>
</dbReference>
<keyword evidence="11" id="KW-1185">Reference proteome</keyword>
<dbReference type="Proteomes" id="UP000006072">
    <property type="component" value="Unassembled WGS sequence"/>
</dbReference>
<keyword evidence="2" id="KW-0285">Flavoprotein</keyword>
<dbReference type="Gene3D" id="3.40.50.80">
    <property type="entry name" value="Nucleotide-binding domain of ferredoxin-NADP reductase (FNR) module"/>
    <property type="match status" value="1"/>
</dbReference>
<proteinExistence type="predicted"/>
<evidence type="ECO:0000256" key="2">
    <source>
        <dbReference type="ARBA" id="ARBA00022630"/>
    </source>
</evidence>
<dbReference type="InterPro" id="IPR036010">
    <property type="entry name" value="2Fe-2S_ferredoxin-like_sf"/>
</dbReference>
<evidence type="ECO:0000313" key="10">
    <source>
        <dbReference type="EMBL" id="EJZ05767.1"/>
    </source>
</evidence>
<dbReference type="SUPFAM" id="SSF54292">
    <property type="entry name" value="2Fe-2S ferredoxin-like"/>
    <property type="match status" value="1"/>
</dbReference>
<evidence type="ECO:0000256" key="6">
    <source>
        <dbReference type="ARBA" id="ARBA00023004"/>
    </source>
</evidence>
<dbReference type="Gene3D" id="3.10.20.30">
    <property type="match status" value="1"/>
</dbReference>
<dbReference type="InterPro" id="IPR050415">
    <property type="entry name" value="MRET"/>
</dbReference>
<comment type="caution">
    <text evidence="10">The sequence shown here is derived from an EMBL/GenBank/DDBJ whole genome shotgun (WGS) entry which is preliminary data.</text>
</comment>
<evidence type="ECO:0000256" key="1">
    <source>
        <dbReference type="ARBA" id="ARBA00001974"/>
    </source>
</evidence>
<dbReference type="InterPro" id="IPR039261">
    <property type="entry name" value="FNR_nucleotide-bd"/>
</dbReference>
<dbReference type="PANTHER" id="PTHR47354:SF1">
    <property type="entry name" value="CARNITINE MONOOXYGENASE REDUCTASE SUBUNIT"/>
    <property type="match status" value="1"/>
</dbReference>
<dbReference type="InterPro" id="IPR017938">
    <property type="entry name" value="Riboflavin_synthase-like_b-brl"/>
</dbReference>
<comment type="cofactor">
    <cofactor evidence="1">
        <name>FAD</name>
        <dbReference type="ChEBI" id="CHEBI:57692"/>
    </cofactor>
</comment>
<evidence type="ECO:0000313" key="11">
    <source>
        <dbReference type="Proteomes" id="UP000006072"/>
    </source>
</evidence>
<organism evidence="10 11">
    <name type="scientific">Mycolicibacterium vaccae ATCC 25954</name>
    <dbReference type="NCBI Taxonomy" id="1194972"/>
    <lineage>
        <taxon>Bacteria</taxon>
        <taxon>Bacillati</taxon>
        <taxon>Actinomycetota</taxon>
        <taxon>Actinomycetes</taxon>
        <taxon>Mycobacteriales</taxon>
        <taxon>Mycobacteriaceae</taxon>
        <taxon>Mycolicibacterium</taxon>
    </lineage>
</organism>
<dbReference type="Gene3D" id="2.40.30.10">
    <property type="entry name" value="Translation factors"/>
    <property type="match status" value="1"/>
</dbReference>
<dbReference type="PANTHER" id="PTHR47354">
    <property type="entry name" value="NADH OXIDOREDUCTASE HCR"/>
    <property type="match status" value="1"/>
</dbReference>
<accession>K0UEP7</accession>
<keyword evidence="4" id="KW-0479">Metal-binding</keyword>
<dbReference type="RefSeq" id="WP_003933785.1">
    <property type="nucleotide sequence ID" value="NZ_JH814706.1"/>
</dbReference>
<dbReference type="PROSITE" id="PS51384">
    <property type="entry name" value="FAD_FR"/>
    <property type="match status" value="1"/>
</dbReference>
<dbReference type="EMBL" id="ALQA01000071">
    <property type="protein sequence ID" value="EJZ05767.1"/>
    <property type="molecule type" value="Genomic_DNA"/>
</dbReference>
<evidence type="ECO:0000259" key="9">
    <source>
        <dbReference type="PROSITE" id="PS51384"/>
    </source>
</evidence>
<feature type="domain" description="2Fe-2S ferredoxin-type" evidence="8">
    <location>
        <begin position="229"/>
        <end position="315"/>
    </location>
</feature>
<keyword evidence="6" id="KW-0408">Iron</keyword>
<dbReference type="PROSITE" id="PS51085">
    <property type="entry name" value="2FE2S_FER_2"/>
    <property type="match status" value="1"/>
</dbReference>
<keyword evidence="5" id="KW-0560">Oxidoreductase</keyword>
<sequence length="315" mass="33499">MRLRVTQLRLEAEQVVSVVLRSTTGDLLPAWEPGAHVAVTLPSGLVRQYSLCGDAEDPYSYTIAVFLVGDGRGGSREIHERLRIGEVLEVGEPRNNFALSDAPRYLFLAGGIGITPVLAMIESLQRRAEPPAWRLVYGGRSRTAMAFLDRLGVLDGVEIVPQDEAGLPDLAAVLADSAPGTAVYCCGPPAMLAAVQAACEQRPEVQLHTERFTAAGGEPARPAGGEGAFEVELARSGVTVTVTDDTTVLDAVLKVAPDTPFSCAAGFCGTCETKVIAGDVDHRDELLSDKERQANATMMICVSRSRGGGRLRLDL</sequence>
<dbReference type="eggNOG" id="COG1018">
    <property type="taxonomic scope" value="Bacteria"/>
</dbReference>
<dbReference type="HOGENOM" id="CLU_003827_17_0_11"/>
<evidence type="ECO:0000256" key="5">
    <source>
        <dbReference type="ARBA" id="ARBA00023002"/>
    </source>
</evidence>
<dbReference type="Pfam" id="PF00111">
    <property type="entry name" value="Fer2"/>
    <property type="match status" value="1"/>
</dbReference>
<evidence type="ECO:0000256" key="7">
    <source>
        <dbReference type="ARBA" id="ARBA00023014"/>
    </source>
</evidence>
<evidence type="ECO:0000256" key="4">
    <source>
        <dbReference type="ARBA" id="ARBA00022723"/>
    </source>
</evidence>
<dbReference type="InterPro" id="IPR012675">
    <property type="entry name" value="Beta-grasp_dom_sf"/>
</dbReference>
<dbReference type="CDD" id="cd06185">
    <property type="entry name" value="PDR_like"/>
    <property type="match status" value="1"/>
</dbReference>
<dbReference type="PROSITE" id="PS00197">
    <property type="entry name" value="2FE2S_FER_1"/>
    <property type="match status" value="1"/>
</dbReference>
<reference evidence="10 11" key="1">
    <citation type="journal article" date="2012" name="J. Bacteriol.">
        <title>Complete Genome Sequence of Mycobacterium vaccae Type Strain ATCC 25954.</title>
        <authorList>
            <person name="Ho Y.S."/>
            <person name="Adroub S.A."/>
            <person name="Abadi M."/>
            <person name="Al Alwan B."/>
            <person name="Alkhateeb R."/>
            <person name="Gao G."/>
            <person name="Ragab A."/>
            <person name="Ali S."/>
            <person name="van Soolingen D."/>
            <person name="Bitter W."/>
            <person name="Pain A."/>
            <person name="Abdallah A.M."/>
        </authorList>
    </citation>
    <scope>NUCLEOTIDE SEQUENCE [LARGE SCALE GENOMIC DNA]</scope>
    <source>
        <strain evidence="10 11">ATCC 25954</strain>
    </source>
</reference>
<dbReference type="GO" id="GO:0046872">
    <property type="term" value="F:metal ion binding"/>
    <property type="evidence" value="ECO:0007669"/>
    <property type="project" value="UniProtKB-KW"/>
</dbReference>
<name>K0UEP7_MYCVA</name>
<keyword evidence="7" id="KW-0411">Iron-sulfur</keyword>
<dbReference type="GO" id="GO:0016491">
    <property type="term" value="F:oxidoreductase activity"/>
    <property type="evidence" value="ECO:0007669"/>
    <property type="project" value="UniProtKB-KW"/>
</dbReference>
<dbReference type="InterPro" id="IPR017927">
    <property type="entry name" value="FAD-bd_FR_type"/>
</dbReference>
<gene>
    <name evidence="10" type="ORF">MVAC_23916</name>
</gene>
<dbReference type="PATRIC" id="fig|1194972.3.peg.4765"/>
<dbReference type="CDD" id="cd00207">
    <property type="entry name" value="fer2"/>
    <property type="match status" value="1"/>
</dbReference>
<keyword evidence="3" id="KW-0001">2Fe-2S</keyword>
<dbReference type="InterPro" id="IPR001041">
    <property type="entry name" value="2Fe-2S_ferredoxin-type"/>
</dbReference>
<evidence type="ECO:0000259" key="8">
    <source>
        <dbReference type="PROSITE" id="PS51085"/>
    </source>
</evidence>
<protein>
    <submittedName>
        <fullName evidence="10">Ferredoxin</fullName>
    </submittedName>
</protein>